<evidence type="ECO:0000313" key="3">
    <source>
        <dbReference type="Proteomes" id="UP001567538"/>
    </source>
</evidence>
<keyword evidence="2" id="KW-0396">Initiation factor</keyword>
<keyword evidence="3" id="KW-1185">Reference proteome</keyword>
<accession>A0ABD1G0A7</accession>
<gene>
    <name evidence="2" type="ORF">AAHA92_29077</name>
</gene>
<reference evidence="2 3" key="1">
    <citation type="submission" date="2024-06" db="EMBL/GenBank/DDBJ databases">
        <title>A chromosome level genome sequence of Diviner's sage (Salvia divinorum).</title>
        <authorList>
            <person name="Ford S.A."/>
            <person name="Ro D.-K."/>
            <person name="Ness R.W."/>
            <person name="Phillips M.A."/>
        </authorList>
    </citation>
    <scope>NUCLEOTIDE SEQUENCE [LARGE SCALE GENOMIC DNA]</scope>
    <source>
        <strain evidence="2">SAF-2024a</strain>
        <tissue evidence="2">Leaf</tissue>
    </source>
</reference>
<dbReference type="AlphaFoldDB" id="A0ABD1G0A7"/>
<evidence type="ECO:0000313" key="2">
    <source>
        <dbReference type="EMBL" id="KAL1536418.1"/>
    </source>
</evidence>
<sequence length="76" mass="8297">MEAAFAPPLSADLITIMAEDENQNEVKEEVKDDGGDIAPFDPSKKKKKKKPLAQELAEDDSVDTLAEKTESLSGMF</sequence>
<proteinExistence type="predicted"/>
<dbReference type="EMBL" id="JBEAFC010000011">
    <property type="protein sequence ID" value="KAL1536418.1"/>
    <property type="molecule type" value="Genomic_DNA"/>
</dbReference>
<feature type="compositionally biased region" description="Basic and acidic residues" evidence="1">
    <location>
        <begin position="24"/>
        <end position="34"/>
    </location>
</feature>
<dbReference type="Proteomes" id="UP001567538">
    <property type="component" value="Unassembled WGS sequence"/>
</dbReference>
<keyword evidence="2" id="KW-0648">Protein biosynthesis</keyword>
<protein>
    <submittedName>
        <fullName evidence="2">Eukaryotic translation initiation factor 2 subunit beta</fullName>
    </submittedName>
</protein>
<evidence type="ECO:0000256" key="1">
    <source>
        <dbReference type="SAM" id="MobiDB-lite"/>
    </source>
</evidence>
<comment type="caution">
    <text evidence="2">The sequence shown here is derived from an EMBL/GenBank/DDBJ whole genome shotgun (WGS) entry which is preliminary data.</text>
</comment>
<dbReference type="GO" id="GO:0003743">
    <property type="term" value="F:translation initiation factor activity"/>
    <property type="evidence" value="ECO:0007669"/>
    <property type="project" value="UniProtKB-KW"/>
</dbReference>
<organism evidence="2 3">
    <name type="scientific">Salvia divinorum</name>
    <name type="common">Maria pastora</name>
    <name type="synonym">Diviner's sage</name>
    <dbReference type="NCBI Taxonomy" id="28513"/>
    <lineage>
        <taxon>Eukaryota</taxon>
        <taxon>Viridiplantae</taxon>
        <taxon>Streptophyta</taxon>
        <taxon>Embryophyta</taxon>
        <taxon>Tracheophyta</taxon>
        <taxon>Spermatophyta</taxon>
        <taxon>Magnoliopsida</taxon>
        <taxon>eudicotyledons</taxon>
        <taxon>Gunneridae</taxon>
        <taxon>Pentapetalae</taxon>
        <taxon>asterids</taxon>
        <taxon>lamiids</taxon>
        <taxon>Lamiales</taxon>
        <taxon>Lamiaceae</taxon>
        <taxon>Nepetoideae</taxon>
        <taxon>Mentheae</taxon>
        <taxon>Salviinae</taxon>
        <taxon>Salvia</taxon>
        <taxon>Salvia subgen. Calosphace</taxon>
    </lineage>
</organism>
<name>A0ABD1G0A7_SALDI</name>
<feature type="region of interest" description="Disordered" evidence="1">
    <location>
        <begin position="24"/>
        <end position="76"/>
    </location>
</feature>